<dbReference type="PANTHER" id="PTHR10344">
    <property type="entry name" value="THYMIDYLATE KINASE"/>
    <property type="match status" value="1"/>
</dbReference>
<comment type="function">
    <text evidence="11 12">Phosphorylation of dTMP to form dTDP in both de novo and salvage pathways of dTTP synthesis.</text>
</comment>
<dbReference type="InterPro" id="IPR018094">
    <property type="entry name" value="Thymidylate_kinase"/>
</dbReference>
<evidence type="ECO:0000256" key="3">
    <source>
        <dbReference type="ARBA" id="ARBA00017144"/>
    </source>
</evidence>
<dbReference type="HAMAP" id="MF_00165">
    <property type="entry name" value="Thymidylate_kinase"/>
    <property type="match status" value="1"/>
</dbReference>
<dbReference type="CDD" id="cd01672">
    <property type="entry name" value="TMPK"/>
    <property type="match status" value="1"/>
</dbReference>
<dbReference type="GO" id="GO:0006227">
    <property type="term" value="P:dUDP biosynthetic process"/>
    <property type="evidence" value="ECO:0007669"/>
    <property type="project" value="TreeGrafter"/>
</dbReference>
<name>A0A3Q8EY62_9PROT</name>
<evidence type="ECO:0000313" key="14">
    <source>
        <dbReference type="EMBL" id="AWD32442.1"/>
    </source>
</evidence>
<dbReference type="SUPFAM" id="SSF52540">
    <property type="entry name" value="P-loop containing nucleoside triphosphate hydrolases"/>
    <property type="match status" value="1"/>
</dbReference>
<dbReference type="GO" id="GO:0006235">
    <property type="term" value="P:dTTP biosynthetic process"/>
    <property type="evidence" value="ECO:0007669"/>
    <property type="project" value="UniProtKB-UniRule"/>
</dbReference>
<reference evidence="14 15" key="1">
    <citation type="journal article" date="2018" name="Parasitology">
        <title>The reduced genome of Candidatus Kinetoplastibacterium sorsogonicusi, the endosymbiont of Kentomonas sorsogonicus (Trypanosomatidae): loss of the haem-synthesis pathway.</title>
        <authorList>
            <person name="Silva F.M."/>
            <person name="Kostygov A.Y."/>
            <person name="Spodareva V.V."/>
            <person name="Butenko A."/>
            <person name="Tossou R."/>
            <person name="Lukes J."/>
            <person name="Yurchenko V."/>
            <person name="Alves J.M.P."/>
        </authorList>
    </citation>
    <scope>NUCLEOTIDE SEQUENCE [LARGE SCALE GENOMIC DNA]</scope>
    <source>
        <strain evidence="14 15">MF-08</strain>
    </source>
</reference>
<evidence type="ECO:0000256" key="9">
    <source>
        <dbReference type="ARBA" id="ARBA00029962"/>
    </source>
</evidence>
<evidence type="ECO:0000256" key="12">
    <source>
        <dbReference type="HAMAP-Rule" id="MF_00165"/>
    </source>
</evidence>
<evidence type="ECO:0000259" key="13">
    <source>
        <dbReference type="Pfam" id="PF02223"/>
    </source>
</evidence>
<evidence type="ECO:0000256" key="2">
    <source>
        <dbReference type="ARBA" id="ARBA00012980"/>
    </source>
</evidence>
<dbReference type="Gene3D" id="3.40.50.300">
    <property type="entry name" value="P-loop containing nucleotide triphosphate hydrolases"/>
    <property type="match status" value="1"/>
</dbReference>
<dbReference type="KEGG" id="kso:CKSOR_00321"/>
<gene>
    <name evidence="12 14" type="primary">tmk</name>
    <name evidence="14" type="ORF">CKSOR_00321</name>
</gene>
<keyword evidence="8 12" id="KW-0067">ATP-binding</keyword>
<evidence type="ECO:0000313" key="15">
    <source>
        <dbReference type="Proteomes" id="UP000266796"/>
    </source>
</evidence>
<dbReference type="GO" id="GO:0006233">
    <property type="term" value="P:dTDP biosynthetic process"/>
    <property type="evidence" value="ECO:0007669"/>
    <property type="project" value="InterPro"/>
</dbReference>
<evidence type="ECO:0000256" key="7">
    <source>
        <dbReference type="ARBA" id="ARBA00022777"/>
    </source>
</evidence>
<evidence type="ECO:0000256" key="1">
    <source>
        <dbReference type="ARBA" id="ARBA00009776"/>
    </source>
</evidence>
<evidence type="ECO:0000256" key="5">
    <source>
        <dbReference type="ARBA" id="ARBA00022727"/>
    </source>
</evidence>
<dbReference type="EC" id="2.7.4.9" evidence="2 12"/>
<keyword evidence="6 12" id="KW-0547">Nucleotide-binding</keyword>
<dbReference type="Proteomes" id="UP000266796">
    <property type="component" value="Chromosome"/>
</dbReference>
<dbReference type="Pfam" id="PF02223">
    <property type="entry name" value="Thymidylate_kin"/>
    <property type="match status" value="1"/>
</dbReference>
<comment type="similarity">
    <text evidence="1 12">Belongs to the thymidylate kinase family.</text>
</comment>
<organism evidence="14 15">
    <name type="scientific">Candidatus Kinetoplastidibacterium kentomonadis</name>
    <dbReference type="NCBI Taxonomy" id="1576550"/>
    <lineage>
        <taxon>Bacteria</taxon>
        <taxon>Pseudomonadati</taxon>
        <taxon>Pseudomonadota</taxon>
        <taxon>Betaproteobacteria</taxon>
        <taxon>Candidatus Kinetoplastidibacterium</taxon>
    </lineage>
</organism>
<dbReference type="InterPro" id="IPR039430">
    <property type="entry name" value="Thymidylate_kin-like_dom"/>
</dbReference>
<evidence type="ECO:0000256" key="8">
    <source>
        <dbReference type="ARBA" id="ARBA00022840"/>
    </source>
</evidence>
<dbReference type="GO" id="GO:0005829">
    <property type="term" value="C:cytosol"/>
    <property type="evidence" value="ECO:0007669"/>
    <property type="project" value="TreeGrafter"/>
</dbReference>
<protein>
    <recommendedName>
        <fullName evidence="3 12">Thymidylate kinase</fullName>
        <ecNumber evidence="2 12">2.7.4.9</ecNumber>
    </recommendedName>
    <alternativeName>
        <fullName evidence="9 12">dTMP kinase</fullName>
    </alternativeName>
</protein>
<dbReference type="PANTHER" id="PTHR10344:SF4">
    <property type="entry name" value="UMP-CMP KINASE 2, MITOCHONDRIAL"/>
    <property type="match status" value="1"/>
</dbReference>
<dbReference type="GO" id="GO:0004798">
    <property type="term" value="F:dTMP kinase activity"/>
    <property type="evidence" value="ECO:0007669"/>
    <property type="project" value="UniProtKB-UniRule"/>
</dbReference>
<keyword evidence="7 12" id="KW-0418">Kinase</keyword>
<dbReference type="EMBL" id="CP025628">
    <property type="protein sequence ID" value="AWD32442.1"/>
    <property type="molecule type" value="Genomic_DNA"/>
</dbReference>
<dbReference type="GO" id="GO:0005524">
    <property type="term" value="F:ATP binding"/>
    <property type="evidence" value="ECO:0007669"/>
    <property type="project" value="UniProtKB-UniRule"/>
</dbReference>
<feature type="binding site" evidence="12">
    <location>
        <begin position="12"/>
        <end position="19"/>
    </location>
    <ligand>
        <name>ATP</name>
        <dbReference type="ChEBI" id="CHEBI:30616"/>
    </ligand>
</feature>
<dbReference type="InterPro" id="IPR027417">
    <property type="entry name" value="P-loop_NTPase"/>
</dbReference>
<evidence type="ECO:0000256" key="10">
    <source>
        <dbReference type="ARBA" id="ARBA00048743"/>
    </source>
</evidence>
<dbReference type="RefSeq" id="WP_108673853.1">
    <property type="nucleotide sequence ID" value="NZ_CP025628.1"/>
</dbReference>
<dbReference type="FunFam" id="3.40.50.300:FF:000225">
    <property type="entry name" value="Thymidylate kinase"/>
    <property type="match status" value="1"/>
</dbReference>
<evidence type="ECO:0000256" key="6">
    <source>
        <dbReference type="ARBA" id="ARBA00022741"/>
    </source>
</evidence>
<sequence>MHKYGFFITFEGIDGSGKSTHIDWCIKFLKVHNINVIKTREPGGTIVGNQIRDIFLNYNMNAFTESLLSIAARKEHIEKVIKPTLKKGIWVLSDRFNDSMYAYQAGGRGINNIILDKLEKYANIDLIPDLTLLFDISIDISKNRLKKKSLDKFESENSNFFEKVRNEYINLAKIHSNRIMLIDGSKSIIDIRNILMNKLITLIKNFTS</sequence>
<comment type="catalytic activity">
    <reaction evidence="10 12">
        <text>dTMP + ATP = dTDP + ADP</text>
        <dbReference type="Rhea" id="RHEA:13517"/>
        <dbReference type="ChEBI" id="CHEBI:30616"/>
        <dbReference type="ChEBI" id="CHEBI:58369"/>
        <dbReference type="ChEBI" id="CHEBI:63528"/>
        <dbReference type="ChEBI" id="CHEBI:456216"/>
        <dbReference type="EC" id="2.7.4.9"/>
    </reaction>
</comment>
<dbReference type="OrthoDB" id="9774907at2"/>
<keyword evidence="5 12" id="KW-0545">Nucleotide biosynthesis</keyword>
<dbReference type="AlphaFoldDB" id="A0A3Q8EY62"/>
<evidence type="ECO:0000256" key="4">
    <source>
        <dbReference type="ARBA" id="ARBA00022679"/>
    </source>
</evidence>
<keyword evidence="4 12" id="KW-0808">Transferase</keyword>
<keyword evidence="15" id="KW-1185">Reference proteome</keyword>
<evidence type="ECO:0000256" key="11">
    <source>
        <dbReference type="ARBA" id="ARBA00057735"/>
    </source>
</evidence>
<feature type="domain" description="Thymidylate kinase-like" evidence="13">
    <location>
        <begin position="10"/>
        <end position="191"/>
    </location>
</feature>
<dbReference type="NCBIfam" id="TIGR00041">
    <property type="entry name" value="DTMP_kinase"/>
    <property type="match status" value="1"/>
</dbReference>
<accession>A0A3Q8EY62</accession>
<proteinExistence type="inferred from homology"/>